<name>A0A1I5WAH1_9RHOB</name>
<proteinExistence type="predicted"/>
<accession>A0A1I5WAH1</accession>
<dbReference type="EMBL" id="FOXV01000002">
    <property type="protein sequence ID" value="SFQ16709.1"/>
    <property type="molecule type" value="Genomic_DNA"/>
</dbReference>
<dbReference type="RefSeq" id="WP_093009491.1">
    <property type="nucleotide sequence ID" value="NZ_FOXV01000002.1"/>
</dbReference>
<protein>
    <submittedName>
        <fullName evidence="1">Uncharacterized protein</fullName>
    </submittedName>
</protein>
<organism evidence="1 2">
    <name type="scientific">Roseivivax halotolerans</name>
    <dbReference type="NCBI Taxonomy" id="93684"/>
    <lineage>
        <taxon>Bacteria</taxon>
        <taxon>Pseudomonadati</taxon>
        <taxon>Pseudomonadota</taxon>
        <taxon>Alphaproteobacteria</taxon>
        <taxon>Rhodobacterales</taxon>
        <taxon>Roseobacteraceae</taxon>
        <taxon>Roseivivax</taxon>
    </lineage>
</organism>
<gene>
    <name evidence="1" type="ORF">SAMN05421853_102222</name>
</gene>
<keyword evidence="2" id="KW-1185">Reference proteome</keyword>
<reference evidence="2" key="1">
    <citation type="submission" date="2016-10" db="EMBL/GenBank/DDBJ databases">
        <authorList>
            <person name="Varghese N."/>
            <person name="Submissions S."/>
        </authorList>
    </citation>
    <scope>NUCLEOTIDE SEQUENCE [LARGE SCALE GENOMIC DNA]</scope>
    <source>
        <strain evidence="2">JCM 10271</strain>
    </source>
</reference>
<evidence type="ECO:0000313" key="2">
    <source>
        <dbReference type="Proteomes" id="UP000243106"/>
    </source>
</evidence>
<dbReference type="AlphaFoldDB" id="A0A1I5WAH1"/>
<sequence length="106" mass="11646">MPEWLRFLPFALLVAMAALVGWRQGWIVANVTETQVIDAYAERYMADRQAAGTGEGAARSDCRARPAPEGSGWLVVICGPSPHDPARHYTYYVNRSGGLERLVGPE</sequence>
<dbReference type="Proteomes" id="UP000243106">
    <property type="component" value="Unassembled WGS sequence"/>
</dbReference>
<evidence type="ECO:0000313" key="1">
    <source>
        <dbReference type="EMBL" id="SFQ16709.1"/>
    </source>
</evidence>
<dbReference type="STRING" id="93684.SAMN05421853_102222"/>